<proteinExistence type="predicted"/>
<keyword evidence="2" id="KW-1185">Reference proteome</keyword>
<dbReference type="EMBL" id="SLZY01000015">
    <property type="protein sequence ID" value="TCS70545.1"/>
    <property type="molecule type" value="Genomic_DNA"/>
</dbReference>
<dbReference type="AlphaFoldDB" id="A0A4R3JT73"/>
<dbReference type="Pfam" id="PF03746">
    <property type="entry name" value="LamB_YcsF"/>
    <property type="match status" value="1"/>
</dbReference>
<reference evidence="1 2" key="1">
    <citation type="submission" date="2019-03" db="EMBL/GenBank/DDBJ databases">
        <title>Genomic Encyclopedia of Type Strains, Phase IV (KMG-IV): sequencing the most valuable type-strain genomes for metagenomic binning, comparative biology and taxonomic classification.</title>
        <authorList>
            <person name="Goeker M."/>
        </authorList>
    </citation>
    <scope>NUCLEOTIDE SEQUENCE [LARGE SCALE GENOMIC DNA]</scope>
    <source>
        <strain evidence="1 2">DSM 103923</strain>
    </source>
</reference>
<organism evidence="1 2">
    <name type="scientific">Sulfuritortus calidifontis</name>
    <dbReference type="NCBI Taxonomy" id="1914471"/>
    <lineage>
        <taxon>Bacteria</taxon>
        <taxon>Pseudomonadati</taxon>
        <taxon>Pseudomonadota</taxon>
        <taxon>Betaproteobacteria</taxon>
        <taxon>Nitrosomonadales</taxon>
        <taxon>Thiobacillaceae</taxon>
        <taxon>Sulfuritortus</taxon>
    </lineage>
</organism>
<gene>
    <name evidence="1" type="ORF">EDC61_11512</name>
</gene>
<dbReference type="RefSeq" id="WP_126461442.1">
    <property type="nucleotide sequence ID" value="NZ_AP018721.1"/>
</dbReference>
<dbReference type="PANTHER" id="PTHR30292">
    <property type="entry name" value="UNCHARACTERIZED PROTEIN YBGL-RELATED"/>
    <property type="match status" value="1"/>
</dbReference>
<name>A0A4R3JT73_9PROT</name>
<dbReference type="Gene3D" id="3.20.20.370">
    <property type="entry name" value="Glycoside hydrolase/deacetylase"/>
    <property type="match status" value="1"/>
</dbReference>
<dbReference type="PANTHER" id="PTHR30292:SF0">
    <property type="entry name" value="5-OXOPROLINASE SUBUNIT A"/>
    <property type="match status" value="1"/>
</dbReference>
<dbReference type="OrthoDB" id="9773478at2"/>
<accession>A0A4R3JT73</accession>
<sequence length="239" mass="25888">MLDLNCDLGEGEHPNRTRALMRRISSANVACGGHAGDMASMARCVRLAGEFGVRLGAHPGPASRADFGRAAIQPSPEQLAGWVLEQAGSLAELAARQNIRLHHIKLHGALYHASEAEPELAQAYVETVRRQFPGVRIYSRSGGRVARLARQAGIEAWEELFADRAYLADGQLVPRDRAGAVLHDPAWVTARLQRWLLSGEMETVDGGSVRLSGQTLCVHGDTERATALIRAIRVLLAAH</sequence>
<evidence type="ECO:0000313" key="2">
    <source>
        <dbReference type="Proteomes" id="UP000295135"/>
    </source>
</evidence>
<dbReference type="Proteomes" id="UP000295135">
    <property type="component" value="Unassembled WGS sequence"/>
</dbReference>
<dbReference type="InterPro" id="IPR011330">
    <property type="entry name" value="Glyco_hydro/deAcase_b/a-brl"/>
</dbReference>
<dbReference type="InterPro" id="IPR005501">
    <property type="entry name" value="LamB/YcsF/PxpA-like"/>
</dbReference>
<dbReference type="NCBIfam" id="NF003814">
    <property type="entry name" value="PRK05406.1-3"/>
    <property type="match status" value="1"/>
</dbReference>
<dbReference type="CDD" id="cd10801">
    <property type="entry name" value="LamB_YcsF_like_1"/>
    <property type="match status" value="1"/>
</dbReference>
<comment type="caution">
    <text evidence="1">The sequence shown here is derived from an EMBL/GenBank/DDBJ whole genome shotgun (WGS) entry which is preliminary data.</text>
</comment>
<protein>
    <submittedName>
        <fullName evidence="1">UPF0271 protein</fullName>
    </submittedName>
</protein>
<evidence type="ECO:0000313" key="1">
    <source>
        <dbReference type="EMBL" id="TCS70545.1"/>
    </source>
</evidence>
<dbReference type="GO" id="GO:0005975">
    <property type="term" value="P:carbohydrate metabolic process"/>
    <property type="evidence" value="ECO:0007669"/>
    <property type="project" value="InterPro"/>
</dbReference>
<dbReference type="SUPFAM" id="SSF88713">
    <property type="entry name" value="Glycoside hydrolase/deacetylase"/>
    <property type="match status" value="1"/>
</dbReference>